<evidence type="ECO:0000313" key="2">
    <source>
        <dbReference type="Proteomes" id="UP000054821"/>
    </source>
</evidence>
<gene>
    <name evidence="1" type="ORF">TGAM01_v209824</name>
</gene>
<dbReference type="AlphaFoldDB" id="A0A2P4ZAN7"/>
<keyword evidence="2" id="KW-1185">Reference proteome</keyword>
<proteinExistence type="predicted"/>
<organism evidence="1 2">
    <name type="scientific">Trichoderma gamsii</name>
    <dbReference type="NCBI Taxonomy" id="398673"/>
    <lineage>
        <taxon>Eukaryota</taxon>
        <taxon>Fungi</taxon>
        <taxon>Dikarya</taxon>
        <taxon>Ascomycota</taxon>
        <taxon>Pezizomycotina</taxon>
        <taxon>Sordariomycetes</taxon>
        <taxon>Hypocreomycetidae</taxon>
        <taxon>Hypocreales</taxon>
        <taxon>Hypocreaceae</taxon>
        <taxon>Trichoderma</taxon>
    </lineage>
</organism>
<sequence length="31" mass="3855">MDECRPRLRIESPPSIFERRQGRRQWLLLSE</sequence>
<dbReference type="RefSeq" id="XP_024404626.1">
    <property type="nucleotide sequence ID" value="XM_024550643.1"/>
</dbReference>
<dbReference type="EMBL" id="JPDN02000051">
    <property type="protein sequence ID" value="PON21373.1"/>
    <property type="molecule type" value="Genomic_DNA"/>
</dbReference>
<reference evidence="1 2" key="1">
    <citation type="journal article" date="2016" name="Genome Announc.">
        <title>Draft Whole-Genome Sequence of Trichoderma gamsii T6085, a Promising Biocontrol Agent of Fusarium Head Blight on Wheat.</title>
        <authorList>
            <person name="Baroncelli R."/>
            <person name="Zapparata A."/>
            <person name="Piaggeschi G."/>
            <person name="Sarrocco S."/>
            <person name="Vannacci G."/>
        </authorList>
    </citation>
    <scope>NUCLEOTIDE SEQUENCE [LARGE SCALE GENOMIC DNA]</scope>
    <source>
        <strain evidence="1 2">T6085</strain>
    </source>
</reference>
<comment type="caution">
    <text evidence="1">The sequence shown here is derived from an EMBL/GenBank/DDBJ whole genome shotgun (WGS) entry which is preliminary data.</text>
</comment>
<accession>A0A2P4ZAN7</accession>
<dbReference type="Proteomes" id="UP000054821">
    <property type="component" value="Unassembled WGS sequence"/>
</dbReference>
<protein>
    <submittedName>
        <fullName evidence="1">Uncharacterized protein</fullName>
    </submittedName>
</protein>
<dbReference type="GeneID" id="36347871"/>
<name>A0A2P4ZAN7_9HYPO</name>
<evidence type="ECO:0000313" key="1">
    <source>
        <dbReference type="EMBL" id="PON21373.1"/>
    </source>
</evidence>